<evidence type="ECO:0000256" key="2">
    <source>
        <dbReference type="ARBA" id="ARBA00022827"/>
    </source>
</evidence>
<dbReference type="InterPro" id="IPR016167">
    <property type="entry name" value="FAD-bd_PCMH_sub1"/>
</dbReference>
<dbReference type="Pfam" id="PF03450">
    <property type="entry name" value="CO_deh_flav_C"/>
    <property type="match status" value="1"/>
</dbReference>
<dbReference type="AlphaFoldDB" id="A0A1M7JDG8"/>
<dbReference type="InterPro" id="IPR036318">
    <property type="entry name" value="FAD-bd_PCMH-like_sf"/>
</dbReference>
<dbReference type="PANTHER" id="PTHR42659">
    <property type="entry name" value="XANTHINE DEHYDROGENASE SUBUNIT C-RELATED"/>
    <property type="match status" value="1"/>
</dbReference>
<dbReference type="Pfam" id="PF00941">
    <property type="entry name" value="FAD_binding_5"/>
    <property type="match status" value="1"/>
</dbReference>
<dbReference type="InterPro" id="IPR016166">
    <property type="entry name" value="FAD-bd_PCMH"/>
</dbReference>
<reference evidence="5 6" key="1">
    <citation type="submission" date="2016-11" db="EMBL/GenBank/DDBJ databases">
        <authorList>
            <person name="Jaros S."/>
            <person name="Januszkiewicz K."/>
            <person name="Wedrychowicz H."/>
        </authorList>
    </citation>
    <scope>NUCLEOTIDE SEQUENCE [LARGE SCALE GENOMIC DNA]</scope>
    <source>
        <strain evidence="5 6">DSM 29589</strain>
    </source>
</reference>
<accession>A0A1M7JDG8</accession>
<protein>
    <submittedName>
        <fullName evidence="5">Carbon-monoxide dehydrogenase medium subunit</fullName>
    </submittedName>
</protein>
<dbReference type="SUPFAM" id="SSF56176">
    <property type="entry name" value="FAD-binding/transporter-associated domain-like"/>
    <property type="match status" value="1"/>
</dbReference>
<dbReference type="EMBL" id="FRBR01000019">
    <property type="protein sequence ID" value="SHM51042.1"/>
    <property type="molecule type" value="Genomic_DNA"/>
</dbReference>
<organism evidence="5 6">
    <name type="scientific">Roseovarius pacificus</name>
    <dbReference type="NCBI Taxonomy" id="337701"/>
    <lineage>
        <taxon>Bacteria</taxon>
        <taxon>Pseudomonadati</taxon>
        <taxon>Pseudomonadota</taxon>
        <taxon>Alphaproteobacteria</taxon>
        <taxon>Rhodobacterales</taxon>
        <taxon>Roseobacteraceae</taxon>
        <taxon>Roseovarius</taxon>
    </lineage>
</organism>
<evidence type="ECO:0000259" key="4">
    <source>
        <dbReference type="PROSITE" id="PS51387"/>
    </source>
</evidence>
<dbReference type="Gene3D" id="3.30.390.50">
    <property type="entry name" value="CO dehydrogenase flavoprotein, C-terminal domain"/>
    <property type="match status" value="1"/>
</dbReference>
<dbReference type="SUPFAM" id="SSF55447">
    <property type="entry name" value="CO dehydrogenase flavoprotein C-terminal domain-like"/>
    <property type="match status" value="1"/>
</dbReference>
<dbReference type="InterPro" id="IPR002346">
    <property type="entry name" value="Mopterin_DH_FAD-bd"/>
</dbReference>
<dbReference type="SMART" id="SM01092">
    <property type="entry name" value="CO_deh_flav_C"/>
    <property type="match status" value="1"/>
</dbReference>
<dbReference type="Gene3D" id="3.30.465.10">
    <property type="match status" value="1"/>
</dbReference>
<evidence type="ECO:0000313" key="5">
    <source>
        <dbReference type="EMBL" id="SHM51042.1"/>
    </source>
</evidence>
<dbReference type="Proteomes" id="UP000183974">
    <property type="component" value="Unassembled WGS sequence"/>
</dbReference>
<evidence type="ECO:0000313" key="6">
    <source>
        <dbReference type="Proteomes" id="UP000183974"/>
    </source>
</evidence>
<dbReference type="PANTHER" id="PTHR42659:SF2">
    <property type="entry name" value="XANTHINE DEHYDROGENASE SUBUNIT C-RELATED"/>
    <property type="match status" value="1"/>
</dbReference>
<name>A0A1M7JDG8_9RHOB</name>
<keyword evidence="3" id="KW-0560">Oxidoreductase</keyword>
<feature type="domain" description="FAD-binding PCMH-type" evidence="4">
    <location>
        <begin position="1"/>
        <end position="175"/>
    </location>
</feature>
<keyword evidence="6" id="KW-1185">Reference proteome</keyword>
<dbReference type="STRING" id="337701.SAMN05444398_11947"/>
<evidence type="ECO:0000256" key="1">
    <source>
        <dbReference type="ARBA" id="ARBA00022630"/>
    </source>
</evidence>
<dbReference type="GO" id="GO:0016491">
    <property type="term" value="F:oxidoreductase activity"/>
    <property type="evidence" value="ECO:0007669"/>
    <property type="project" value="UniProtKB-KW"/>
</dbReference>
<proteinExistence type="predicted"/>
<sequence length="286" mass="29818">MKPASFEYLRPGTVDEAIAALDHEDAKIIAGGQSLVPMMNFRLVQPERLVDINGIADLGQVTAVDGGVRIGALVRHAQAARDTMLGTAFPIIGEAMRHVAHVAIRNRGTIGGSLSHADPSAEWPLLVSLLDGAIEITGKSGVRTCGTEEFFFSPLMTDLEEDELLTGVVLPSLPDGAGMAFDEVSQRAGDFAVVACGAVVAMDGPCIGSARLALGGLGDTPLRATEVEVALTGATLDDIAGIVADCAVDLEPNDDMHASAGYRRSLAPVLARRVLIRAAERAKGKT</sequence>
<dbReference type="InterPro" id="IPR051312">
    <property type="entry name" value="Diverse_Substr_Oxidored"/>
</dbReference>
<dbReference type="InterPro" id="IPR005107">
    <property type="entry name" value="CO_DH_flav_C"/>
</dbReference>
<dbReference type="GO" id="GO:0071949">
    <property type="term" value="F:FAD binding"/>
    <property type="evidence" value="ECO:0007669"/>
    <property type="project" value="InterPro"/>
</dbReference>
<dbReference type="Gene3D" id="3.30.43.10">
    <property type="entry name" value="Uridine Diphospho-n-acetylenolpyruvylglucosamine Reductase, domain 2"/>
    <property type="match status" value="1"/>
</dbReference>
<gene>
    <name evidence="5" type="ORF">SAMN05444398_11947</name>
</gene>
<dbReference type="InterPro" id="IPR036683">
    <property type="entry name" value="CO_DH_flav_C_dom_sf"/>
</dbReference>
<dbReference type="RefSeq" id="WP_073037444.1">
    <property type="nucleotide sequence ID" value="NZ_BMLR01000019.1"/>
</dbReference>
<dbReference type="PROSITE" id="PS51387">
    <property type="entry name" value="FAD_PCMH"/>
    <property type="match status" value="1"/>
</dbReference>
<dbReference type="InterPro" id="IPR016169">
    <property type="entry name" value="FAD-bd_PCMH_sub2"/>
</dbReference>
<keyword evidence="2" id="KW-0274">FAD</keyword>
<keyword evidence="1" id="KW-0285">Flavoprotein</keyword>
<evidence type="ECO:0000256" key="3">
    <source>
        <dbReference type="ARBA" id="ARBA00023002"/>
    </source>
</evidence>
<dbReference type="OrthoDB" id="9793944at2"/>